<comment type="similarity">
    <text evidence="2">Belongs to the DeoC/FbaB aldolase family. DeoC type 2 subfamily.</text>
</comment>
<dbReference type="SUPFAM" id="SSF51569">
    <property type="entry name" value="Aldolase"/>
    <property type="match status" value="1"/>
</dbReference>
<accession>A0A0W0XTZ2</accession>
<dbReference type="InterPro" id="IPR002915">
    <property type="entry name" value="DeoC/FbaB/LacD_aldolase"/>
</dbReference>
<evidence type="ECO:0000313" key="10">
    <source>
        <dbReference type="Proteomes" id="UP000054618"/>
    </source>
</evidence>
<keyword evidence="4" id="KW-0456">Lyase</keyword>
<evidence type="ECO:0000313" key="9">
    <source>
        <dbReference type="EMBL" id="KTD48037.1"/>
    </source>
</evidence>
<keyword evidence="5" id="KW-0704">Schiff base</keyword>
<dbReference type="PIRSF" id="PIRSF001357">
    <property type="entry name" value="DeoC"/>
    <property type="match status" value="1"/>
</dbReference>
<dbReference type="GO" id="GO:0005737">
    <property type="term" value="C:cytoplasm"/>
    <property type="evidence" value="ECO:0007669"/>
    <property type="project" value="InterPro"/>
</dbReference>
<evidence type="ECO:0000256" key="4">
    <source>
        <dbReference type="ARBA" id="ARBA00023239"/>
    </source>
</evidence>
<name>A0A0W0XTZ2_9GAMM</name>
<reference evidence="9 10" key="1">
    <citation type="submission" date="2015-11" db="EMBL/GenBank/DDBJ databases">
        <title>Genomic analysis of 38 Legionella species identifies large and diverse effector repertoires.</title>
        <authorList>
            <person name="Burstein D."/>
            <person name="Amaro F."/>
            <person name="Zusman T."/>
            <person name="Lifshitz Z."/>
            <person name="Cohen O."/>
            <person name="Gilbert J.A."/>
            <person name="Pupko T."/>
            <person name="Shuman H.A."/>
            <person name="Segal G."/>
        </authorList>
    </citation>
    <scope>NUCLEOTIDE SEQUENCE [LARGE SCALE GENOMIC DNA]</scope>
    <source>
        <strain evidence="9 10">CDC#1442-AUS-E</strain>
    </source>
</reference>
<dbReference type="SMART" id="SM01133">
    <property type="entry name" value="DeoC"/>
    <property type="match status" value="1"/>
</dbReference>
<dbReference type="GO" id="GO:0016052">
    <property type="term" value="P:carbohydrate catabolic process"/>
    <property type="evidence" value="ECO:0007669"/>
    <property type="project" value="TreeGrafter"/>
</dbReference>
<evidence type="ECO:0000256" key="5">
    <source>
        <dbReference type="ARBA" id="ARBA00023270"/>
    </source>
</evidence>
<comment type="catalytic activity">
    <reaction evidence="8">
        <text>2-deoxy-D-ribose 5-phosphate = D-glyceraldehyde 3-phosphate + acetaldehyde</text>
        <dbReference type="Rhea" id="RHEA:12821"/>
        <dbReference type="ChEBI" id="CHEBI:15343"/>
        <dbReference type="ChEBI" id="CHEBI:59776"/>
        <dbReference type="ChEBI" id="CHEBI:62877"/>
        <dbReference type="EC" id="4.1.2.4"/>
    </reaction>
</comment>
<sequence>MNIETGFVNFSLEKQDIKTEQSRQSIVSCIDLTLLDEKASEQQIRELQFKANQYKVAALCIYPQHLAFLEPLDSCKRATVLNFPSGDLPAALVISQLEDTLSAYPVDEIDYVFPYSLYLKGYKQQALERCRQALSLCQHRNVLFKVIVETGQFTEPDSLYILARELIDLGCNFLKTSTGKIAIGATPLSAYTLLKAIQESGTSVGFKASGGVRKTEDAFLYAEMATLLLKKEIAPSWFRIGASSLLDELVKV</sequence>
<evidence type="ECO:0000256" key="7">
    <source>
        <dbReference type="ARBA" id="ARBA00032755"/>
    </source>
</evidence>
<dbReference type="GO" id="GO:0004139">
    <property type="term" value="F:deoxyribose-phosphate aldolase activity"/>
    <property type="evidence" value="ECO:0007669"/>
    <property type="project" value="UniProtKB-EC"/>
</dbReference>
<protein>
    <recommendedName>
        <fullName evidence="3">deoxyribose-phosphate aldolase</fullName>
        <ecNumber evidence="3">4.1.2.4</ecNumber>
    </recommendedName>
    <alternativeName>
        <fullName evidence="7">2-deoxy-D-ribose 5-phosphate aldolase</fullName>
    </alternativeName>
    <alternativeName>
        <fullName evidence="6">Phosphodeoxyriboaldolase</fullName>
    </alternativeName>
</protein>
<dbReference type="PANTHER" id="PTHR10889:SF3">
    <property type="entry name" value="DEOXYRIBOSE-PHOSPHATE ALDOLASE"/>
    <property type="match status" value="1"/>
</dbReference>
<evidence type="ECO:0000256" key="8">
    <source>
        <dbReference type="ARBA" id="ARBA00048791"/>
    </source>
</evidence>
<dbReference type="PANTHER" id="PTHR10889">
    <property type="entry name" value="DEOXYRIBOSE-PHOSPHATE ALDOLASE"/>
    <property type="match status" value="1"/>
</dbReference>
<dbReference type="GO" id="GO:0009264">
    <property type="term" value="P:deoxyribonucleotide catabolic process"/>
    <property type="evidence" value="ECO:0007669"/>
    <property type="project" value="InterPro"/>
</dbReference>
<dbReference type="EC" id="4.1.2.4" evidence="3"/>
<evidence type="ECO:0000256" key="3">
    <source>
        <dbReference type="ARBA" id="ARBA00012515"/>
    </source>
</evidence>
<comment type="caution">
    <text evidence="9">The sequence shown here is derived from an EMBL/GenBank/DDBJ whole genome shotgun (WGS) entry which is preliminary data.</text>
</comment>
<dbReference type="OrthoDB" id="6579831at2"/>
<dbReference type="Gene3D" id="3.20.20.70">
    <property type="entry name" value="Aldolase class I"/>
    <property type="match status" value="1"/>
</dbReference>
<dbReference type="PATRIC" id="fig|45073.5.peg.2430"/>
<gene>
    <name evidence="9" type="primary">deoC</name>
    <name evidence="9" type="ORF">Lqui_2301</name>
</gene>
<evidence type="ECO:0000256" key="1">
    <source>
        <dbReference type="ARBA" id="ARBA00004816"/>
    </source>
</evidence>
<dbReference type="EMBL" id="LNYS01000018">
    <property type="protein sequence ID" value="KTD48037.1"/>
    <property type="molecule type" value="Genomic_DNA"/>
</dbReference>
<dbReference type="AlphaFoldDB" id="A0A0W0XTZ2"/>
<comment type="pathway">
    <text evidence="1">Carbohydrate degradation; 2-deoxy-D-ribose 1-phosphate degradation; D-glyceraldehyde 3-phosphate and acetaldehyde from 2-deoxy-alpha-D-ribose 1-phosphate: step 2/2.</text>
</comment>
<dbReference type="Proteomes" id="UP000054618">
    <property type="component" value="Unassembled WGS sequence"/>
</dbReference>
<evidence type="ECO:0000256" key="6">
    <source>
        <dbReference type="ARBA" id="ARBA00031814"/>
    </source>
</evidence>
<dbReference type="InterPro" id="IPR013785">
    <property type="entry name" value="Aldolase_TIM"/>
</dbReference>
<organism evidence="9 10">
    <name type="scientific">Legionella quinlivanii</name>
    <dbReference type="NCBI Taxonomy" id="45073"/>
    <lineage>
        <taxon>Bacteria</taxon>
        <taxon>Pseudomonadati</taxon>
        <taxon>Pseudomonadota</taxon>
        <taxon>Gammaproteobacteria</taxon>
        <taxon>Legionellales</taxon>
        <taxon>Legionellaceae</taxon>
        <taxon>Legionella</taxon>
    </lineage>
</organism>
<dbReference type="Pfam" id="PF01791">
    <property type="entry name" value="DeoC"/>
    <property type="match status" value="1"/>
</dbReference>
<dbReference type="STRING" id="45073.Lqui_2301"/>
<dbReference type="RefSeq" id="WP_058508383.1">
    <property type="nucleotide sequence ID" value="NZ_CAAAIK010000009.1"/>
</dbReference>
<dbReference type="InterPro" id="IPR011343">
    <property type="entry name" value="DeoC"/>
</dbReference>
<evidence type="ECO:0000256" key="2">
    <source>
        <dbReference type="ARBA" id="ARBA00009473"/>
    </source>
</evidence>
<proteinExistence type="inferred from homology"/>
<keyword evidence="10" id="KW-1185">Reference proteome</keyword>